<organism evidence="3 4">
    <name type="scientific">Candidatus Kaiserbacteria bacterium RIFCSPHIGHO2_01_FULL_54_36b</name>
    <dbReference type="NCBI Taxonomy" id="1798483"/>
    <lineage>
        <taxon>Bacteria</taxon>
        <taxon>Candidatus Kaiseribacteriota</taxon>
    </lineage>
</organism>
<feature type="domain" description="Recombinase" evidence="2">
    <location>
        <begin position="158"/>
        <end position="272"/>
    </location>
</feature>
<evidence type="ECO:0000259" key="2">
    <source>
        <dbReference type="PROSITE" id="PS51737"/>
    </source>
</evidence>
<dbReference type="PROSITE" id="PS51736">
    <property type="entry name" value="RECOMBINASES_3"/>
    <property type="match status" value="1"/>
</dbReference>
<protein>
    <recommendedName>
        <fullName evidence="5">Recombinase domain-containing protein</fullName>
    </recommendedName>
</protein>
<dbReference type="SUPFAM" id="SSF53041">
    <property type="entry name" value="Resolvase-like"/>
    <property type="match status" value="1"/>
</dbReference>
<dbReference type="InterPro" id="IPR006119">
    <property type="entry name" value="Resolv_N"/>
</dbReference>
<dbReference type="InterPro" id="IPR036162">
    <property type="entry name" value="Resolvase-like_N_sf"/>
</dbReference>
<dbReference type="Pfam" id="PF13408">
    <property type="entry name" value="Zn_ribbon_recom"/>
    <property type="match status" value="1"/>
</dbReference>
<dbReference type="Pfam" id="PF07508">
    <property type="entry name" value="Recombinase"/>
    <property type="match status" value="1"/>
</dbReference>
<gene>
    <name evidence="3" type="ORF">A2704_01975</name>
</gene>
<dbReference type="AlphaFoldDB" id="A0A1F6CJ96"/>
<dbReference type="InterPro" id="IPR011109">
    <property type="entry name" value="DNA_bind_recombinase_dom"/>
</dbReference>
<dbReference type="CDD" id="cd00338">
    <property type="entry name" value="Ser_Recombinase"/>
    <property type="match status" value="1"/>
</dbReference>
<dbReference type="Pfam" id="PF00239">
    <property type="entry name" value="Resolvase"/>
    <property type="match status" value="1"/>
</dbReference>
<evidence type="ECO:0000313" key="3">
    <source>
        <dbReference type="EMBL" id="OGG49334.1"/>
    </source>
</evidence>
<evidence type="ECO:0000259" key="1">
    <source>
        <dbReference type="PROSITE" id="PS51736"/>
    </source>
</evidence>
<dbReference type="EMBL" id="MFKW01000076">
    <property type="protein sequence ID" value="OGG49334.1"/>
    <property type="molecule type" value="Genomic_DNA"/>
</dbReference>
<sequence length="423" mass="48787">MSVKYCLYARKSTESEERQVLSIESQVKEMLQLAEREGLEVVAMKRESHSAKETGQRPVFNEIVEEIRAGKYNGILTWAADRISRNAGDLGRIVDLMDAGYLHDIRTFSQGFRNNPNEKFLLTILGGQAKLENDNRGINVKRGLRTRVEMGLWPGVAPVGYRNQKLMDKKCQVTIDEERAPIVKKMFEKMGYEKWSGRRIHHWLKFDINFKSVGNHNMALSNVFRTLENPFYYGVFEYPKKSGNWYQGKHEPIVSKELYDKVQEQMKRDSIVRQGHEFAFTKLMVCGDCGSGISAEEKYKPRKDGTVKRYVYYGCGRSKSQTCHSKYLQEDALVEQMIALLDQIDFNTLGIEQKFENELKRFNKFQRGVLGIANNGTSHADIDLKTYAKYTLKEGTNEERRELMGCFKSKIKITQGVVTIEQT</sequence>
<dbReference type="Gene3D" id="3.90.1750.20">
    <property type="entry name" value="Putative Large Serine Recombinase, Chain B, Domain 2"/>
    <property type="match status" value="1"/>
</dbReference>
<dbReference type="Gene3D" id="3.40.50.1390">
    <property type="entry name" value="Resolvase, N-terminal catalytic domain"/>
    <property type="match status" value="1"/>
</dbReference>
<dbReference type="PROSITE" id="PS51737">
    <property type="entry name" value="RECOMBINASE_DNA_BIND"/>
    <property type="match status" value="1"/>
</dbReference>
<proteinExistence type="predicted"/>
<evidence type="ECO:0000313" key="4">
    <source>
        <dbReference type="Proteomes" id="UP000176445"/>
    </source>
</evidence>
<accession>A0A1F6CJ96</accession>
<dbReference type="PANTHER" id="PTHR30461">
    <property type="entry name" value="DNA-INVERTASE FROM LAMBDOID PROPHAGE"/>
    <property type="match status" value="1"/>
</dbReference>
<dbReference type="InterPro" id="IPR038109">
    <property type="entry name" value="DNA_bind_recomb_sf"/>
</dbReference>
<dbReference type="PANTHER" id="PTHR30461:SF23">
    <property type="entry name" value="DNA RECOMBINASE-RELATED"/>
    <property type="match status" value="1"/>
</dbReference>
<reference evidence="3 4" key="1">
    <citation type="journal article" date="2016" name="Nat. Commun.">
        <title>Thousands of microbial genomes shed light on interconnected biogeochemical processes in an aquifer system.</title>
        <authorList>
            <person name="Anantharaman K."/>
            <person name="Brown C.T."/>
            <person name="Hug L.A."/>
            <person name="Sharon I."/>
            <person name="Castelle C.J."/>
            <person name="Probst A.J."/>
            <person name="Thomas B.C."/>
            <person name="Singh A."/>
            <person name="Wilkins M.J."/>
            <person name="Karaoz U."/>
            <person name="Brodie E.L."/>
            <person name="Williams K.H."/>
            <person name="Hubbard S.S."/>
            <person name="Banfield J.F."/>
        </authorList>
    </citation>
    <scope>NUCLEOTIDE SEQUENCE [LARGE SCALE GENOMIC DNA]</scope>
</reference>
<dbReference type="InterPro" id="IPR025827">
    <property type="entry name" value="Zn_ribbon_recom_dom"/>
</dbReference>
<dbReference type="SMART" id="SM00857">
    <property type="entry name" value="Resolvase"/>
    <property type="match status" value="1"/>
</dbReference>
<dbReference type="GO" id="GO:0003677">
    <property type="term" value="F:DNA binding"/>
    <property type="evidence" value="ECO:0007669"/>
    <property type="project" value="InterPro"/>
</dbReference>
<dbReference type="GO" id="GO:0000150">
    <property type="term" value="F:DNA strand exchange activity"/>
    <property type="evidence" value="ECO:0007669"/>
    <property type="project" value="InterPro"/>
</dbReference>
<dbReference type="InterPro" id="IPR050639">
    <property type="entry name" value="SSR_resolvase"/>
</dbReference>
<dbReference type="Proteomes" id="UP000176445">
    <property type="component" value="Unassembled WGS sequence"/>
</dbReference>
<comment type="caution">
    <text evidence="3">The sequence shown here is derived from an EMBL/GenBank/DDBJ whole genome shotgun (WGS) entry which is preliminary data.</text>
</comment>
<name>A0A1F6CJ96_9BACT</name>
<feature type="domain" description="Resolvase/invertase-type recombinase catalytic" evidence="1">
    <location>
        <begin position="4"/>
        <end position="151"/>
    </location>
</feature>
<evidence type="ECO:0008006" key="5">
    <source>
        <dbReference type="Google" id="ProtNLM"/>
    </source>
</evidence>